<dbReference type="EMBL" id="AUZY01001025">
    <property type="protein sequence ID" value="EQD76577.1"/>
    <property type="molecule type" value="Genomic_DNA"/>
</dbReference>
<dbReference type="AlphaFoldDB" id="T1C3L5"/>
<comment type="caution">
    <text evidence="2">The sequence shown here is derived from an EMBL/GenBank/DDBJ whole genome shotgun (WGS) entry which is preliminary data.</text>
</comment>
<sequence>MDLNFILNPPANLTIPTVLAIGFILGVLHGITPDEHTWPITFSYSIGSYSTRGGMKAGLTFSSGFTIQRTILTALGFLGLATIYQVYNLDGPIYIMVGLAMFIAGWYLLRGTDIHLPLDHWGERLFGRFFRDHTHHTTVAERESPPPKEELEPIPLRMAMVHGFIAGWGFGGFAVIIVFILAPEMPNVGWAALVGTCFGLGTMVMQIVTGAVFAQLARSKKLSPGQIKRIGRSTAARTLYVGGLAFMAVGAVVAVAPWLDQVAISTGNPIPNLNSIGYSTVVIVVVVGVIGGYSLWKTYREVRKPPGAPISDGG</sequence>
<protein>
    <recommendedName>
        <fullName evidence="3">Urease accessory protein UreH-like transmembrane domain-containing protein</fullName>
    </recommendedName>
</protein>
<keyword evidence="1" id="KW-0472">Membrane</keyword>
<feature type="transmembrane region" description="Helical" evidence="1">
    <location>
        <begin position="161"/>
        <end position="182"/>
    </location>
</feature>
<feature type="transmembrane region" description="Helical" evidence="1">
    <location>
        <begin position="238"/>
        <end position="256"/>
    </location>
</feature>
<reference evidence="2" key="1">
    <citation type="submission" date="2013-08" db="EMBL/GenBank/DDBJ databases">
        <authorList>
            <person name="Mendez C."/>
            <person name="Richter M."/>
            <person name="Ferrer M."/>
            <person name="Sanchez J."/>
        </authorList>
    </citation>
    <scope>NUCLEOTIDE SEQUENCE</scope>
</reference>
<organism evidence="2">
    <name type="scientific">mine drainage metagenome</name>
    <dbReference type="NCBI Taxonomy" id="410659"/>
    <lineage>
        <taxon>unclassified sequences</taxon>
        <taxon>metagenomes</taxon>
        <taxon>ecological metagenomes</taxon>
    </lineage>
</organism>
<gene>
    <name evidence="2" type="ORF">B1B_01595</name>
</gene>
<accession>T1C3L5</accession>
<feature type="transmembrane region" description="Helical" evidence="1">
    <location>
        <begin position="70"/>
        <end position="87"/>
    </location>
</feature>
<proteinExistence type="predicted"/>
<feature type="transmembrane region" description="Helical" evidence="1">
    <location>
        <begin position="13"/>
        <end position="31"/>
    </location>
</feature>
<feature type="transmembrane region" description="Helical" evidence="1">
    <location>
        <begin position="188"/>
        <end position="217"/>
    </location>
</feature>
<name>T1C3L5_9ZZZZ</name>
<evidence type="ECO:0008006" key="3">
    <source>
        <dbReference type="Google" id="ProtNLM"/>
    </source>
</evidence>
<evidence type="ECO:0000313" key="2">
    <source>
        <dbReference type="EMBL" id="EQD76577.1"/>
    </source>
</evidence>
<reference evidence="2" key="2">
    <citation type="journal article" date="2014" name="ISME J.">
        <title>Microbial stratification in low pH oxic and suboxic macroscopic growths along an acid mine drainage.</title>
        <authorList>
            <person name="Mendez-Garcia C."/>
            <person name="Mesa V."/>
            <person name="Sprenger R.R."/>
            <person name="Richter M."/>
            <person name="Diez M.S."/>
            <person name="Solano J."/>
            <person name="Bargiela R."/>
            <person name="Golyshina O.V."/>
            <person name="Manteca A."/>
            <person name="Ramos J.L."/>
            <person name="Gallego J.R."/>
            <person name="Llorente I."/>
            <person name="Martins Dos Santos V.A."/>
            <person name="Jensen O.N."/>
            <person name="Pelaez A.I."/>
            <person name="Sanchez J."/>
            <person name="Ferrer M."/>
        </authorList>
    </citation>
    <scope>NUCLEOTIDE SEQUENCE</scope>
</reference>
<feature type="transmembrane region" description="Helical" evidence="1">
    <location>
        <begin position="93"/>
        <end position="109"/>
    </location>
</feature>
<keyword evidence="1" id="KW-0812">Transmembrane</keyword>
<evidence type="ECO:0000256" key="1">
    <source>
        <dbReference type="SAM" id="Phobius"/>
    </source>
</evidence>
<feature type="transmembrane region" description="Helical" evidence="1">
    <location>
        <begin position="276"/>
        <end position="296"/>
    </location>
</feature>
<keyword evidence="1" id="KW-1133">Transmembrane helix</keyword>